<dbReference type="RefSeq" id="WP_378022488.1">
    <property type="nucleotide sequence ID" value="NZ_JBHSKG010000010.1"/>
</dbReference>
<accession>A0ABV9ZGM4</accession>
<reference evidence="2" key="1">
    <citation type="journal article" date="2019" name="Int. J. Syst. Evol. Microbiol.">
        <title>The Global Catalogue of Microorganisms (GCM) 10K type strain sequencing project: providing services to taxonomists for standard genome sequencing and annotation.</title>
        <authorList>
            <consortium name="The Broad Institute Genomics Platform"/>
            <consortium name="The Broad Institute Genome Sequencing Center for Infectious Disease"/>
            <person name="Wu L."/>
            <person name="Ma J."/>
        </authorList>
    </citation>
    <scope>NUCLEOTIDE SEQUENCE [LARGE SCALE GENOMIC DNA]</scope>
    <source>
        <strain evidence="2">XZYJ18</strain>
    </source>
</reference>
<protein>
    <submittedName>
        <fullName evidence="1">Uncharacterized protein</fullName>
    </submittedName>
</protein>
<evidence type="ECO:0000313" key="2">
    <source>
        <dbReference type="Proteomes" id="UP001596175"/>
    </source>
</evidence>
<organism evidence="1 2">
    <name type="scientific">Actinomycetospora rhizophila</name>
    <dbReference type="NCBI Taxonomy" id="1416876"/>
    <lineage>
        <taxon>Bacteria</taxon>
        <taxon>Bacillati</taxon>
        <taxon>Actinomycetota</taxon>
        <taxon>Actinomycetes</taxon>
        <taxon>Pseudonocardiales</taxon>
        <taxon>Pseudonocardiaceae</taxon>
        <taxon>Actinomycetospora</taxon>
    </lineage>
</organism>
<name>A0ABV9ZGM4_9PSEU</name>
<keyword evidence="2" id="KW-1185">Reference proteome</keyword>
<gene>
    <name evidence="1" type="ORF">ACFPK1_18905</name>
</gene>
<sequence>MPQRRHGDGGRVEGEDDARARFLTAWSTARRPGMKVDDVPAEVFQASLERARSESPAITHPSCCWCSRCVAAARVQGDWPLDEALCERLHHDGVHV</sequence>
<proteinExistence type="predicted"/>
<comment type="caution">
    <text evidence="1">The sequence shown here is derived from an EMBL/GenBank/DDBJ whole genome shotgun (WGS) entry which is preliminary data.</text>
</comment>
<evidence type="ECO:0000313" key="1">
    <source>
        <dbReference type="EMBL" id="MFC5140317.1"/>
    </source>
</evidence>
<dbReference type="Proteomes" id="UP001596175">
    <property type="component" value="Unassembled WGS sequence"/>
</dbReference>
<dbReference type="EMBL" id="JBHSKG010000010">
    <property type="protein sequence ID" value="MFC5140317.1"/>
    <property type="molecule type" value="Genomic_DNA"/>
</dbReference>